<dbReference type="SUPFAM" id="SSF51735">
    <property type="entry name" value="NAD(P)-binding Rossmann-fold domains"/>
    <property type="match status" value="2"/>
</dbReference>
<dbReference type="AlphaFoldDB" id="A0AAD9UV47"/>
<feature type="domain" description="ShKT" evidence="6">
    <location>
        <begin position="366"/>
        <end position="400"/>
    </location>
</feature>
<dbReference type="PRINTS" id="PR00080">
    <property type="entry name" value="SDRFAMILY"/>
</dbReference>
<proteinExistence type="predicted"/>
<evidence type="ECO:0000256" key="5">
    <source>
        <dbReference type="SAM" id="SignalP"/>
    </source>
</evidence>
<keyword evidence="4" id="KW-1133">Transmembrane helix</keyword>
<name>A0AAD9UV47_ACRCE</name>
<dbReference type="PRINTS" id="PR00081">
    <property type="entry name" value="GDHRDH"/>
</dbReference>
<reference evidence="7" key="2">
    <citation type="journal article" date="2023" name="Science">
        <title>Genomic signatures of disease resistance in endangered staghorn corals.</title>
        <authorList>
            <person name="Vollmer S.V."/>
            <person name="Selwyn J.D."/>
            <person name="Despard B.A."/>
            <person name="Roesel C.L."/>
        </authorList>
    </citation>
    <scope>NUCLEOTIDE SEQUENCE</scope>
    <source>
        <strain evidence="7">K2</strain>
    </source>
</reference>
<evidence type="ECO:0000313" key="7">
    <source>
        <dbReference type="EMBL" id="KAK2550760.1"/>
    </source>
</evidence>
<dbReference type="Gene3D" id="1.10.10.1940">
    <property type="match status" value="1"/>
</dbReference>
<feature type="transmembrane region" description="Helical" evidence="4">
    <location>
        <begin position="43"/>
        <end position="63"/>
    </location>
</feature>
<protein>
    <submittedName>
        <fullName evidence="7">Retinol dehydrogenase 13</fullName>
    </submittedName>
</protein>
<keyword evidence="4" id="KW-0472">Membrane</keyword>
<keyword evidence="8" id="KW-1185">Reference proteome</keyword>
<dbReference type="Pfam" id="PF01549">
    <property type="entry name" value="ShK"/>
    <property type="match status" value="1"/>
</dbReference>
<feature type="disulfide bond" evidence="3">
    <location>
        <begin position="366"/>
        <end position="400"/>
    </location>
</feature>
<keyword evidence="2" id="KW-0560">Oxidoreductase</keyword>
<dbReference type="Gene3D" id="3.40.50.720">
    <property type="entry name" value="NAD(P)-binding Rossmann-like Domain"/>
    <property type="match status" value="2"/>
</dbReference>
<evidence type="ECO:0000256" key="3">
    <source>
        <dbReference type="PROSITE-ProRule" id="PRU01005"/>
    </source>
</evidence>
<gene>
    <name evidence="7" type="ORF">P5673_028434</name>
</gene>
<evidence type="ECO:0000256" key="1">
    <source>
        <dbReference type="ARBA" id="ARBA00022656"/>
    </source>
</evidence>
<accession>A0AAD9UV47</accession>
<keyword evidence="1" id="KW-0800">Toxin</keyword>
<evidence type="ECO:0000313" key="8">
    <source>
        <dbReference type="Proteomes" id="UP001249851"/>
    </source>
</evidence>
<evidence type="ECO:0000256" key="2">
    <source>
        <dbReference type="ARBA" id="ARBA00023002"/>
    </source>
</evidence>
<dbReference type="GO" id="GO:0016491">
    <property type="term" value="F:oxidoreductase activity"/>
    <property type="evidence" value="ECO:0007669"/>
    <property type="project" value="UniProtKB-KW"/>
</dbReference>
<dbReference type="GO" id="GO:0090729">
    <property type="term" value="F:toxin activity"/>
    <property type="evidence" value="ECO:0007669"/>
    <property type="project" value="UniProtKB-KW"/>
</dbReference>
<dbReference type="SMART" id="SM00254">
    <property type="entry name" value="ShKT"/>
    <property type="match status" value="1"/>
</dbReference>
<dbReference type="InterPro" id="IPR003582">
    <property type="entry name" value="ShKT_dom"/>
</dbReference>
<dbReference type="Proteomes" id="UP001249851">
    <property type="component" value="Unassembled WGS sequence"/>
</dbReference>
<comment type="caution">
    <text evidence="7">The sequence shown here is derived from an EMBL/GenBank/DDBJ whole genome shotgun (WGS) entry which is preliminary data.</text>
</comment>
<comment type="caution">
    <text evidence="3">Lacks conserved residue(s) required for the propagation of feature annotation.</text>
</comment>
<evidence type="ECO:0000256" key="4">
    <source>
        <dbReference type="SAM" id="Phobius"/>
    </source>
</evidence>
<sequence>MNSIIFNRICVLVCFTLVLQPSAGTDSVKAGDPSSHKTTSTTFKFVAGAAIAISVLVLVKLYCGGGVCRSKARLDGKTAIVTGANTGIGKETALDFAKRGAKVILACRDEAKANQAAKDIIAETGSDKVLVRVVDLSSFESVRAFAKHVNETEERLDILVNNAGLVGSYHSASKDGYEMIFQVNYLSHFLLTLLLMEKLRKSAPSRIVSVSSKGSEFKIDLQLSVDDFKVSDQKLKFDGVHRYCESKLSQVVFTKELSQRLEGSGVTTYVLHPGAVATEIWRHYPLLQIPPLKQLFGLLMWLTFKDSKQGAQTTIYCSVAEESAGESGLYYMDCKAKKHSNNHIIEDPGVTKKLWEISESLTAAPCEDHHPRCGHWAAKGECKKNPKWMLKHCKVSCGKCSQANVHDLYNQASLETYGSLLLLAVIPIAAILGALVKAHYEGPSCPSSAKLEGKTVIITGGNSGIGKETARILAWRKARVIIGCRNITKGLQAAADIIDNTGNRNVEARKLDLASFQSVRDFAEEIGREEERVDILINNAGYLGPYLSTVDGFENTMQVNYLSHFLLTHLLLDKLKTSAPSRIINVSSLMHTRVKSQIDVDNVFSQKKENYKALTTYSVSKLCQVFFTRELSKRLRGSGVTVNALHPGVVGTDIFRNFRILRMWILQPILWFVMYFFFKTTNGGAQTSVYCAVAGELRNTSGEYFKDCELHKCSELAKDEKVSAGLWKRCEEITGLVKREL</sequence>
<keyword evidence="5" id="KW-0732">Signal</keyword>
<keyword evidence="3" id="KW-1015">Disulfide bond</keyword>
<dbReference type="PANTHER" id="PTHR43157:SF31">
    <property type="entry name" value="PHOSPHATIDYLINOSITOL-GLYCAN BIOSYNTHESIS CLASS F PROTEIN"/>
    <property type="match status" value="1"/>
</dbReference>
<organism evidence="7 8">
    <name type="scientific">Acropora cervicornis</name>
    <name type="common">Staghorn coral</name>
    <dbReference type="NCBI Taxonomy" id="6130"/>
    <lineage>
        <taxon>Eukaryota</taxon>
        <taxon>Metazoa</taxon>
        <taxon>Cnidaria</taxon>
        <taxon>Anthozoa</taxon>
        <taxon>Hexacorallia</taxon>
        <taxon>Scleractinia</taxon>
        <taxon>Astrocoeniina</taxon>
        <taxon>Acroporidae</taxon>
        <taxon>Acropora</taxon>
    </lineage>
</organism>
<feature type="signal peptide" evidence="5">
    <location>
        <begin position="1"/>
        <end position="24"/>
    </location>
</feature>
<dbReference type="PROSITE" id="PS51670">
    <property type="entry name" value="SHKT"/>
    <property type="match status" value="1"/>
</dbReference>
<keyword evidence="4" id="KW-0812">Transmembrane</keyword>
<reference evidence="7" key="1">
    <citation type="journal article" date="2023" name="G3 (Bethesda)">
        <title>Whole genome assembly and annotation of the endangered Caribbean coral Acropora cervicornis.</title>
        <authorList>
            <person name="Selwyn J.D."/>
            <person name="Vollmer S.V."/>
        </authorList>
    </citation>
    <scope>NUCLEOTIDE SEQUENCE</scope>
    <source>
        <strain evidence="7">K2</strain>
    </source>
</reference>
<dbReference type="EMBL" id="JARQWQ010000106">
    <property type="protein sequence ID" value="KAK2550760.1"/>
    <property type="molecule type" value="Genomic_DNA"/>
</dbReference>
<dbReference type="InterPro" id="IPR002347">
    <property type="entry name" value="SDR_fam"/>
</dbReference>
<feature type="chain" id="PRO_5042151147" evidence="5">
    <location>
        <begin position="25"/>
        <end position="741"/>
    </location>
</feature>
<evidence type="ECO:0000259" key="6">
    <source>
        <dbReference type="PROSITE" id="PS51670"/>
    </source>
</evidence>
<dbReference type="InterPro" id="IPR036291">
    <property type="entry name" value="NAD(P)-bd_dom_sf"/>
</dbReference>
<dbReference type="PANTHER" id="PTHR43157">
    <property type="entry name" value="PHOSPHATIDYLINOSITOL-GLYCAN BIOSYNTHESIS CLASS F PROTEIN-RELATED"/>
    <property type="match status" value="1"/>
</dbReference>
<dbReference type="Pfam" id="PF00106">
    <property type="entry name" value="adh_short"/>
    <property type="match status" value="2"/>
</dbReference>